<dbReference type="InterPro" id="IPR051540">
    <property type="entry name" value="S-2-haloacid_dehalogenase"/>
</dbReference>
<dbReference type="PANTHER" id="PTHR43316:SF3">
    <property type="entry name" value="HALOACID DEHALOGENASE, TYPE II (AFU_ORTHOLOGUE AFUA_2G07750)-RELATED"/>
    <property type="match status" value="1"/>
</dbReference>
<keyword evidence="3" id="KW-1185">Reference proteome</keyword>
<dbReference type="SUPFAM" id="SSF56784">
    <property type="entry name" value="HAD-like"/>
    <property type="match status" value="1"/>
</dbReference>
<keyword evidence="1 2" id="KW-0378">Hydrolase</keyword>
<dbReference type="NCBIfam" id="TIGR01549">
    <property type="entry name" value="HAD-SF-IA-v1"/>
    <property type="match status" value="1"/>
</dbReference>
<dbReference type="Proteomes" id="UP000389128">
    <property type="component" value="Unassembled WGS sequence"/>
</dbReference>
<dbReference type="AlphaFoldDB" id="A0A6C2CCS1"/>
<dbReference type="GO" id="GO:0016787">
    <property type="term" value="F:hydrolase activity"/>
    <property type="evidence" value="ECO:0007669"/>
    <property type="project" value="UniProtKB-KW"/>
</dbReference>
<dbReference type="OrthoDB" id="264363at2"/>
<gene>
    <name evidence="2" type="ORF">ETQ85_24235</name>
</gene>
<sequence>MIKAILFDAFGTLAEIAERRRPYAKLLSLADAKTRPTHADYAAIVMGRDWAIQETADWLGVTQTQAQEAGVFEGLVTELMSMRLFPEAAETLAQLRANGFTLGICSNLAQPYSAPLRALLPFEMDAYVWSFEVGAIKPSPIIFQAACEALQVKPDEILMIGDTYEADCLGPRMHEMQALHLARTGCSPDSIFLKSLSGLHMICAPEGGHD</sequence>
<protein>
    <submittedName>
        <fullName evidence="2">HAD family hydrolase</fullName>
    </submittedName>
</protein>
<dbReference type="SFLD" id="SFLDS00003">
    <property type="entry name" value="Haloacid_Dehalogenase"/>
    <property type="match status" value="1"/>
</dbReference>
<reference evidence="2 3" key="1">
    <citation type="submission" date="2019-01" db="EMBL/GenBank/DDBJ databases">
        <title>Zoogloea oleivorans genome sequencing and assembly.</title>
        <authorList>
            <person name="Tancsics A."/>
            <person name="Farkas M."/>
            <person name="Kriszt B."/>
            <person name="Maroti G."/>
            <person name="Horvath B."/>
        </authorList>
    </citation>
    <scope>NUCLEOTIDE SEQUENCE [LARGE SCALE GENOMIC DNA]</scope>
    <source>
        <strain evidence="2 3">Buc</strain>
    </source>
</reference>
<dbReference type="InterPro" id="IPR036412">
    <property type="entry name" value="HAD-like_sf"/>
</dbReference>
<proteinExistence type="predicted"/>
<evidence type="ECO:0000313" key="3">
    <source>
        <dbReference type="Proteomes" id="UP000389128"/>
    </source>
</evidence>
<organism evidence="2 3">
    <name type="scientific">Zoogloea oleivorans</name>
    <dbReference type="NCBI Taxonomy" id="1552750"/>
    <lineage>
        <taxon>Bacteria</taxon>
        <taxon>Pseudomonadati</taxon>
        <taxon>Pseudomonadota</taxon>
        <taxon>Betaproteobacteria</taxon>
        <taxon>Rhodocyclales</taxon>
        <taxon>Zoogloeaceae</taxon>
        <taxon>Zoogloea</taxon>
    </lineage>
</organism>
<dbReference type="InterPro" id="IPR006439">
    <property type="entry name" value="HAD-SF_hydro_IA"/>
</dbReference>
<dbReference type="PRINTS" id="PR00413">
    <property type="entry name" value="HADHALOGNASE"/>
</dbReference>
<accession>A0A6C2CCS1</accession>
<dbReference type="Gene3D" id="3.40.50.1000">
    <property type="entry name" value="HAD superfamily/HAD-like"/>
    <property type="match status" value="1"/>
</dbReference>
<comment type="caution">
    <text evidence="2">The sequence shown here is derived from an EMBL/GenBank/DDBJ whole genome shotgun (WGS) entry which is preliminary data.</text>
</comment>
<dbReference type="RefSeq" id="WP_148581584.1">
    <property type="nucleotide sequence ID" value="NZ_SDKK01000041.1"/>
</dbReference>
<name>A0A6C2CCS1_9RHOO</name>
<dbReference type="EMBL" id="SDKK01000041">
    <property type="protein sequence ID" value="TYC51402.1"/>
    <property type="molecule type" value="Genomic_DNA"/>
</dbReference>
<dbReference type="SFLD" id="SFLDG01129">
    <property type="entry name" value="C1.5:_HAD__Beta-PGM__Phosphata"/>
    <property type="match status" value="1"/>
</dbReference>
<dbReference type="PANTHER" id="PTHR43316">
    <property type="entry name" value="HYDROLASE, HALOACID DELAHOGENASE-RELATED"/>
    <property type="match status" value="1"/>
</dbReference>
<evidence type="ECO:0000313" key="2">
    <source>
        <dbReference type="EMBL" id="TYC51402.1"/>
    </source>
</evidence>
<dbReference type="Pfam" id="PF00702">
    <property type="entry name" value="Hydrolase"/>
    <property type="match status" value="1"/>
</dbReference>
<evidence type="ECO:0000256" key="1">
    <source>
        <dbReference type="ARBA" id="ARBA00022801"/>
    </source>
</evidence>
<dbReference type="InterPro" id="IPR023214">
    <property type="entry name" value="HAD_sf"/>
</dbReference>